<evidence type="ECO:0000313" key="1">
    <source>
        <dbReference type="EMBL" id="AZE53016.1"/>
    </source>
</evidence>
<sequence length="50" mass="5916">MQWTQEQQPIILHLTDLTRVVNTQSGELVRDVLSILNHLEVGEQWNRNYV</sequence>
<reference evidence="1 2" key="1">
    <citation type="submission" date="2018-03" db="EMBL/GenBank/DDBJ databases">
        <title>Diversity of phytobeneficial traits revealed by whole-genome analysis of worldwide-isolated phenazine-producing Pseudomonas spp.</title>
        <authorList>
            <person name="Biessy A."/>
            <person name="Novinscak A."/>
            <person name="Blom J."/>
            <person name="Leger G."/>
            <person name="Thomashow L.S."/>
            <person name="Cazorla F.M."/>
            <person name="Josic D."/>
            <person name="Filion M."/>
        </authorList>
    </citation>
    <scope>NUCLEOTIDE SEQUENCE [LARGE SCALE GENOMIC DNA]</scope>
    <source>
        <strain evidence="1 2">30B</strain>
    </source>
</reference>
<protein>
    <submittedName>
        <fullName evidence="1">Uncharacterized protein</fullName>
    </submittedName>
</protein>
<proteinExistence type="predicted"/>
<organism evidence="1 2">
    <name type="scientific">Pseudomonas synxantha</name>
    <dbReference type="NCBI Taxonomy" id="47883"/>
    <lineage>
        <taxon>Bacteria</taxon>
        <taxon>Pseudomonadati</taxon>
        <taxon>Pseudomonadota</taxon>
        <taxon>Gammaproteobacteria</taxon>
        <taxon>Pseudomonadales</taxon>
        <taxon>Pseudomonadaceae</taxon>
        <taxon>Pseudomonas</taxon>
    </lineage>
</organism>
<accession>A0A3G7U3E2</accession>
<dbReference type="Proteomes" id="UP000268696">
    <property type="component" value="Chromosome"/>
</dbReference>
<name>A0A3G7U3E2_9PSED</name>
<dbReference type="AlphaFoldDB" id="A0A3G7U3E2"/>
<dbReference type="EMBL" id="CP027754">
    <property type="protein sequence ID" value="AZE53016.1"/>
    <property type="molecule type" value="Genomic_DNA"/>
</dbReference>
<evidence type="ECO:0000313" key="2">
    <source>
        <dbReference type="Proteomes" id="UP000268696"/>
    </source>
</evidence>
<gene>
    <name evidence="1" type="ORF">C4K03_0843</name>
</gene>